<feature type="region of interest" description="Disordered" evidence="1">
    <location>
        <begin position="368"/>
        <end position="397"/>
    </location>
</feature>
<comment type="caution">
    <text evidence="2">The sequence shown here is derived from an EMBL/GenBank/DDBJ whole genome shotgun (WGS) entry which is preliminary data.</text>
</comment>
<accession>A0A0V0QRK8</accession>
<reference evidence="2 3" key="1">
    <citation type="journal article" date="2015" name="Sci. Rep.">
        <title>Genome of the facultative scuticociliatosis pathogen Pseudocohnilembus persalinus provides insight into its virulence through horizontal gene transfer.</title>
        <authorList>
            <person name="Xiong J."/>
            <person name="Wang G."/>
            <person name="Cheng J."/>
            <person name="Tian M."/>
            <person name="Pan X."/>
            <person name="Warren A."/>
            <person name="Jiang C."/>
            <person name="Yuan D."/>
            <person name="Miao W."/>
        </authorList>
    </citation>
    <scope>NUCLEOTIDE SEQUENCE [LARGE SCALE GENOMIC DNA]</scope>
    <source>
        <strain evidence="2">36N120E</strain>
    </source>
</reference>
<evidence type="ECO:0000256" key="1">
    <source>
        <dbReference type="SAM" id="MobiDB-lite"/>
    </source>
</evidence>
<feature type="region of interest" description="Disordered" evidence="1">
    <location>
        <begin position="175"/>
        <end position="350"/>
    </location>
</feature>
<feature type="region of interest" description="Disordered" evidence="1">
    <location>
        <begin position="444"/>
        <end position="475"/>
    </location>
</feature>
<dbReference type="EMBL" id="LDAU01000110">
    <property type="protein sequence ID" value="KRX04946.1"/>
    <property type="molecule type" value="Genomic_DNA"/>
</dbReference>
<feature type="region of interest" description="Disordered" evidence="1">
    <location>
        <begin position="487"/>
        <end position="606"/>
    </location>
</feature>
<dbReference type="Proteomes" id="UP000054937">
    <property type="component" value="Unassembled WGS sequence"/>
</dbReference>
<feature type="compositionally biased region" description="Polar residues" evidence="1">
    <location>
        <begin position="60"/>
        <end position="76"/>
    </location>
</feature>
<feature type="compositionally biased region" description="Polar residues" evidence="1">
    <location>
        <begin position="501"/>
        <end position="513"/>
    </location>
</feature>
<evidence type="ECO:0008006" key="4">
    <source>
        <dbReference type="Google" id="ProtNLM"/>
    </source>
</evidence>
<evidence type="ECO:0000313" key="3">
    <source>
        <dbReference type="Proteomes" id="UP000054937"/>
    </source>
</evidence>
<dbReference type="InParanoid" id="A0A0V0QRK8"/>
<feature type="compositionally biased region" description="Basic and acidic residues" evidence="1">
    <location>
        <begin position="288"/>
        <end position="308"/>
    </location>
</feature>
<dbReference type="AlphaFoldDB" id="A0A0V0QRK8"/>
<name>A0A0V0QRK8_PSEPJ</name>
<evidence type="ECO:0000313" key="2">
    <source>
        <dbReference type="EMBL" id="KRX04946.1"/>
    </source>
</evidence>
<feature type="compositionally biased region" description="Basic and acidic residues" evidence="1">
    <location>
        <begin position="315"/>
        <end position="345"/>
    </location>
</feature>
<keyword evidence="3" id="KW-1185">Reference proteome</keyword>
<gene>
    <name evidence="2" type="ORF">PPERSA_06580</name>
</gene>
<feature type="compositionally biased region" description="Acidic residues" evidence="1">
    <location>
        <begin position="191"/>
        <end position="225"/>
    </location>
</feature>
<feature type="compositionally biased region" description="Basic and acidic residues" evidence="1">
    <location>
        <begin position="452"/>
        <end position="475"/>
    </location>
</feature>
<feature type="compositionally biased region" description="Gly residues" evidence="1">
    <location>
        <begin position="589"/>
        <end position="606"/>
    </location>
</feature>
<protein>
    <recommendedName>
        <fullName evidence="4">RNA helicase</fullName>
    </recommendedName>
</protein>
<proteinExistence type="predicted"/>
<feature type="compositionally biased region" description="Basic and acidic residues" evidence="1">
    <location>
        <begin position="230"/>
        <end position="276"/>
    </location>
</feature>
<feature type="region of interest" description="Disordered" evidence="1">
    <location>
        <begin position="60"/>
        <end position="85"/>
    </location>
</feature>
<sequence length="606" mass="71468">MIYIFQIFIGNNRKAFCGAIPSYFLNEVQNVLQNMLKESPDLFKTSDLATKAYQKYTKTRSSASKASVKNSHQIETQKPHPIFQDQDAANKETQNVLEALRSFKPKESALSIYKNKAVKQGHLKVEEVVGLNDAISNMKNIEKIQKQEKERKQKIKEDQEKLQNMINQKFLQIEKSKQQENQEQIQKQMDEQIEQEDEQQNENEIEEDDLDIQDDEMDLNEEEYEQLQKQNKEDQENIDKKVEENEEKSEEKKEEDLQKENDENEEAKVKTDEEIMRGMTKKQKKKYIKEQAELRRQDPKKYQEEQKLKQQALKQQKEKAKEQKLQEQQKQKEAKESLNQKRKGDANNITSFIEEYQQKLNQQSEQYKVEMPDMGPKKKRKEISDFKHPTQYISGSRDVNHINQFELESQIQQGDVQQFIIGEDPHEILAKQKRNVWDPVKKRYVMGQAPGQKDKKAQQDKEDSKHKNKDMGKKIYEKWQKKNQIRLQKDGELEDQEIMQKAQSSFKQRSLSNKGYRFTKEAPKNIKSELKNEQQILKDKKKSRQLKLKNMEKGKRTQIQNRQKQQKAELLKRRQSQSGGPRGRSSRGGSRGGSRGASRGRGGSRR</sequence>
<feature type="compositionally biased region" description="Basic and acidic residues" evidence="1">
    <location>
        <begin position="518"/>
        <end position="538"/>
    </location>
</feature>
<organism evidence="2 3">
    <name type="scientific">Pseudocohnilembus persalinus</name>
    <name type="common">Ciliate</name>
    <dbReference type="NCBI Taxonomy" id="266149"/>
    <lineage>
        <taxon>Eukaryota</taxon>
        <taxon>Sar</taxon>
        <taxon>Alveolata</taxon>
        <taxon>Ciliophora</taxon>
        <taxon>Intramacronucleata</taxon>
        <taxon>Oligohymenophorea</taxon>
        <taxon>Scuticociliatia</taxon>
        <taxon>Philasterida</taxon>
        <taxon>Pseudocohnilembidae</taxon>
        <taxon>Pseudocohnilembus</taxon>
    </lineage>
</organism>